<protein>
    <submittedName>
        <fullName evidence="1">Uncharacterized protein</fullName>
    </submittedName>
</protein>
<dbReference type="EMBL" id="JASJQH010003420">
    <property type="protein sequence ID" value="KAK9759638.1"/>
    <property type="molecule type" value="Genomic_DNA"/>
</dbReference>
<reference evidence="1 2" key="1">
    <citation type="submission" date="2023-04" db="EMBL/GenBank/DDBJ databases">
        <title>Genome of Basidiobolus ranarum AG-B5.</title>
        <authorList>
            <person name="Stajich J.E."/>
            <person name="Carter-House D."/>
            <person name="Gryganskyi A."/>
        </authorList>
    </citation>
    <scope>NUCLEOTIDE SEQUENCE [LARGE SCALE GENOMIC DNA]</scope>
    <source>
        <strain evidence="1 2">AG-B5</strain>
    </source>
</reference>
<keyword evidence="2" id="KW-1185">Reference proteome</keyword>
<gene>
    <name evidence="1" type="ORF">K7432_017166</name>
</gene>
<sequence length="117" mass="13100">MFPFPEGGCYIALFKHLTTSFQKKKSSMNPLLRKQLLDLTDIVFLGGESSTLNPTSTSTKKYQASSDLNYSDDLERVRIKLKEVLFDDAITIGFVGDANGLQFDTLKFTLTPKVARN</sequence>
<name>A0ABR2WDS0_9FUNG</name>
<comment type="caution">
    <text evidence="1">The sequence shown here is derived from an EMBL/GenBank/DDBJ whole genome shotgun (WGS) entry which is preliminary data.</text>
</comment>
<evidence type="ECO:0000313" key="1">
    <source>
        <dbReference type="EMBL" id="KAK9759638.1"/>
    </source>
</evidence>
<evidence type="ECO:0000313" key="2">
    <source>
        <dbReference type="Proteomes" id="UP001479436"/>
    </source>
</evidence>
<dbReference type="Proteomes" id="UP001479436">
    <property type="component" value="Unassembled WGS sequence"/>
</dbReference>
<proteinExistence type="predicted"/>
<accession>A0ABR2WDS0</accession>
<organism evidence="1 2">
    <name type="scientific">Basidiobolus ranarum</name>
    <dbReference type="NCBI Taxonomy" id="34480"/>
    <lineage>
        <taxon>Eukaryota</taxon>
        <taxon>Fungi</taxon>
        <taxon>Fungi incertae sedis</taxon>
        <taxon>Zoopagomycota</taxon>
        <taxon>Entomophthoromycotina</taxon>
        <taxon>Basidiobolomycetes</taxon>
        <taxon>Basidiobolales</taxon>
        <taxon>Basidiobolaceae</taxon>
        <taxon>Basidiobolus</taxon>
    </lineage>
</organism>